<evidence type="ECO:0000256" key="7">
    <source>
        <dbReference type="HAMAP-Rule" id="MF_01279"/>
    </source>
</evidence>
<dbReference type="InterPro" id="IPR001131">
    <property type="entry name" value="Peptidase_M24B_aminopep-P_CS"/>
</dbReference>
<name>A0A1N6UNA0_9GAMM</name>
<dbReference type="eggNOG" id="COG0006">
    <property type="taxonomic scope" value="Bacteria"/>
</dbReference>
<feature type="domain" description="Peptidase M24" evidence="8">
    <location>
        <begin position="160"/>
        <end position="418"/>
    </location>
</feature>
<dbReference type="InterPro" id="IPR022846">
    <property type="entry name" value="X_Pro_dipept"/>
</dbReference>
<keyword evidence="2 7" id="KW-0479">Metal-binding</keyword>
<dbReference type="RefSeq" id="WP_076463934.1">
    <property type="nucleotide sequence ID" value="NZ_FTMN01000007.1"/>
</dbReference>
<dbReference type="InterPro" id="IPR029149">
    <property type="entry name" value="Creatin/AminoP/Spt16_N"/>
</dbReference>
<dbReference type="GO" id="GO:0016795">
    <property type="term" value="F:phosphoric triester hydrolase activity"/>
    <property type="evidence" value="ECO:0007669"/>
    <property type="project" value="InterPro"/>
</dbReference>
<accession>A0A1N6UNA0</accession>
<dbReference type="PANTHER" id="PTHR43226">
    <property type="entry name" value="XAA-PRO AMINOPEPTIDASE 3"/>
    <property type="match status" value="1"/>
</dbReference>
<comment type="similarity">
    <text evidence="7">Belongs to the peptidase M24B family. Bacterial-type prolidase subfamily.</text>
</comment>
<comment type="cofactor">
    <cofactor evidence="7">
        <name>Mn(2+)</name>
        <dbReference type="ChEBI" id="CHEBI:29035"/>
    </cofactor>
    <text evidence="7">Binds 2 manganese ions per subunit.</text>
</comment>
<proteinExistence type="inferred from homology"/>
<dbReference type="EC" id="3.4.13.9" evidence="7"/>
<dbReference type="Gene3D" id="3.90.230.10">
    <property type="entry name" value="Creatinase/methionine aminopeptidase superfamily"/>
    <property type="match status" value="1"/>
</dbReference>
<evidence type="ECO:0000259" key="9">
    <source>
        <dbReference type="Pfam" id="PF21216"/>
    </source>
</evidence>
<dbReference type="Gene3D" id="3.40.350.10">
    <property type="entry name" value="Creatinase/prolidase N-terminal domain"/>
    <property type="match status" value="1"/>
</dbReference>
<gene>
    <name evidence="7" type="primary">pepQ</name>
    <name evidence="10" type="ORF">SAMN05421647_107119</name>
</gene>
<sequence length="432" mass="48777">MTSAYFSHLSQLQAQTEALLAAQGYDQLLIGSGSLHTHFLDDTRYPFRPNPHFVHWACFLTQHPDCWLLVRPSQKPLLFYYTPKDFWHLTPGLPAEDWAKGFEWQAYDDFAAVRAQLGNTKTAVISEQGVEGDNLSQNPNALIQAINFDRAVKTEWEQHCLRQANYLAVKGHCAAQHGFESGHSEYEIHQAYLQAIEHNESDLPYDNIVGLNEHAAVLHYQFQRRERPAEHRTLLIDAGARFNGYAADITRTHSDGTGLFTELLEAMDRLQQQLCAQVRAGADFVSLQRHMHLLLADLLQRFDIVNASAEQQLEQGITRSFLPHGLGHLLGLQVHDVGGWQQDAQGTLKQPPEDHPFLRLTRTLEAGYVITVEPGLYFIPQLLEELKAGPGAQSVNWARVEQLLPYGGIRIEDNLCVRADGHENLTRDGFHG</sequence>
<dbReference type="AlphaFoldDB" id="A0A1N6UNA0"/>
<dbReference type="GO" id="GO:0005829">
    <property type="term" value="C:cytosol"/>
    <property type="evidence" value="ECO:0007669"/>
    <property type="project" value="TreeGrafter"/>
</dbReference>
<comment type="catalytic activity">
    <reaction evidence="7">
        <text>Xaa-L-Pro dipeptide + H2O = an L-alpha-amino acid + L-proline</text>
        <dbReference type="Rhea" id="RHEA:76407"/>
        <dbReference type="ChEBI" id="CHEBI:15377"/>
        <dbReference type="ChEBI" id="CHEBI:59869"/>
        <dbReference type="ChEBI" id="CHEBI:60039"/>
        <dbReference type="ChEBI" id="CHEBI:195196"/>
        <dbReference type="EC" id="3.4.13.9"/>
    </reaction>
</comment>
<keyword evidence="11" id="KW-1185">Reference proteome</keyword>
<dbReference type="STRING" id="49186.SAMN05421647_107119"/>
<evidence type="ECO:0000256" key="4">
    <source>
        <dbReference type="ARBA" id="ARBA00022997"/>
    </source>
</evidence>
<evidence type="ECO:0000256" key="1">
    <source>
        <dbReference type="ARBA" id="ARBA00022670"/>
    </source>
</evidence>
<dbReference type="SUPFAM" id="SSF55920">
    <property type="entry name" value="Creatinase/aminopeptidase"/>
    <property type="match status" value="1"/>
</dbReference>
<dbReference type="HAMAP" id="MF_01279">
    <property type="entry name" value="X_Pro_dipeptid"/>
    <property type="match status" value="1"/>
</dbReference>
<dbReference type="NCBIfam" id="NF010133">
    <property type="entry name" value="PRK13607.1"/>
    <property type="match status" value="1"/>
</dbReference>
<dbReference type="EMBL" id="FTMN01000007">
    <property type="protein sequence ID" value="SIQ67069.1"/>
    <property type="molecule type" value="Genomic_DNA"/>
</dbReference>
<feature type="binding site" evidence="7">
    <location>
        <position position="412"/>
    </location>
    <ligand>
        <name>Mn(2+)</name>
        <dbReference type="ChEBI" id="CHEBI:29035"/>
        <label>1</label>
    </ligand>
</feature>
<feature type="binding site" evidence="7">
    <location>
        <position position="328"/>
    </location>
    <ligand>
        <name>Mn(2+)</name>
        <dbReference type="ChEBI" id="CHEBI:29035"/>
        <label>1</label>
    </ligand>
</feature>
<dbReference type="PANTHER" id="PTHR43226:SF8">
    <property type="entry name" value="XAA-PRO DIPEPTIDASE"/>
    <property type="match status" value="1"/>
</dbReference>
<evidence type="ECO:0000256" key="5">
    <source>
        <dbReference type="ARBA" id="ARBA00023049"/>
    </source>
</evidence>
<dbReference type="Pfam" id="PF00557">
    <property type="entry name" value="Peptidase_M24"/>
    <property type="match status" value="1"/>
</dbReference>
<comment type="function">
    <text evidence="7">Splits dipeptides with a prolyl residue in the C-terminal position.</text>
</comment>
<keyword evidence="5 7" id="KW-0482">Metalloprotease</keyword>
<keyword evidence="3 7" id="KW-0378">Hydrolase</keyword>
<feature type="binding site" evidence="7">
    <location>
        <position position="248"/>
    </location>
    <ligand>
        <name>Mn(2+)</name>
        <dbReference type="ChEBI" id="CHEBI:29035"/>
        <label>2</label>
    </ligand>
</feature>
<dbReference type="InterPro" id="IPR000994">
    <property type="entry name" value="Pept_M24"/>
</dbReference>
<feature type="binding site" evidence="7">
    <location>
        <position position="237"/>
    </location>
    <ligand>
        <name>Mn(2+)</name>
        <dbReference type="ChEBI" id="CHEBI:29035"/>
        <label>2</label>
    </ligand>
</feature>
<dbReference type="GO" id="GO:0046872">
    <property type="term" value="F:metal ion binding"/>
    <property type="evidence" value="ECO:0007669"/>
    <property type="project" value="UniProtKB-KW"/>
</dbReference>
<evidence type="ECO:0000256" key="2">
    <source>
        <dbReference type="ARBA" id="ARBA00022723"/>
    </source>
</evidence>
<dbReference type="GO" id="GO:0004177">
    <property type="term" value="F:aminopeptidase activity"/>
    <property type="evidence" value="ECO:0007669"/>
    <property type="project" value="TreeGrafter"/>
</dbReference>
<protein>
    <recommendedName>
        <fullName evidence="7">Xaa-Pro dipeptidase</fullName>
        <shortName evidence="7">X-Pro dipeptidase</shortName>
        <ecNumber evidence="7">3.4.13.9</ecNumber>
    </recommendedName>
    <alternativeName>
        <fullName evidence="7">Imidodipeptidase</fullName>
    </alternativeName>
    <alternativeName>
        <fullName evidence="7">Proline dipeptidase</fullName>
        <shortName evidence="7">Prolidase</shortName>
    </alternativeName>
</protein>
<feature type="binding site" evidence="7">
    <location>
        <position position="248"/>
    </location>
    <ligand>
        <name>Mn(2+)</name>
        <dbReference type="ChEBI" id="CHEBI:29035"/>
        <label>1</label>
    </ligand>
</feature>
<feature type="binding site" evidence="7">
    <location>
        <position position="412"/>
    </location>
    <ligand>
        <name>Mn(2+)</name>
        <dbReference type="ChEBI" id="CHEBI:29035"/>
        <label>2</label>
    </ligand>
</feature>
<organism evidence="10 11">
    <name type="scientific">Marinobacterium stanieri</name>
    <dbReference type="NCBI Taxonomy" id="49186"/>
    <lineage>
        <taxon>Bacteria</taxon>
        <taxon>Pseudomonadati</taxon>
        <taxon>Pseudomonadota</taxon>
        <taxon>Gammaproteobacteria</taxon>
        <taxon>Oceanospirillales</taxon>
        <taxon>Oceanospirillaceae</taxon>
        <taxon>Marinobacterium</taxon>
    </lineage>
</organism>
<dbReference type="Proteomes" id="UP000186895">
    <property type="component" value="Unassembled WGS sequence"/>
</dbReference>
<dbReference type="InterPro" id="IPR052433">
    <property type="entry name" value="X-Pro_dipept-like"/>
</dbReference>
<feature type="domain" description="Xaa-Pro dipeptidase N-terminal" evidence="9">
    <location>
        <begin position="4"/>
        <end position="148"/>
    </location>
</feature>
<dbReference type="Pfam" id="PF21216">
    <property type="entry name" value="PepQ_N"/>
    <property type="match status" value="1"/>
</dbReference>
<keyword evidence="6 7" id="KW-0464">Manganese</keyword>
<dbReference type="GO" id="GO:0006508">
    <property type="term" value="P:proteolysis"/>
    <property type="evidence" value="ECO:0007669"/>
    <property type="project" value="UniProtKB-KW"/>
</dbReference>
<evidence type="ECO:0000259" key="8">
    <source>
        <dbReference type="Pfam" id="PF00557"/>
    </source>
</evidence>
<evidence type="ECO:0000313" key="11">
    <source>
        <dbReference type="Proteomes" id="UP000186895"/>
    </source>
</evidence>
<reference evidence="10 11" key="1">
    <citation type="submission" date="2017-01" db="EMBL/GenBank/DDBJ databases">
        <authorList>
            <person name="Mah S.A."/>
            <person name="Swanson W.J."/>
            <person name="Moy G.W."/>
            <person name="Vacquier V.D."/>
        </authorList>
    </citation>
    <scope>NUCLEOTIDE SEQUENCE [LARGE SCALE GENOMIC DNA]</scope>
    <source>
        <strain evidence="10 11">DSM 7027</strain>
    </source>
</reference>
<dbReference type="PROSITE" id="PS00491">
    <property type="entry name" value="PROLINE_PEPTIDASE"/>
    <property type="match status" value="1"/>
</dbReference>
<evidence type="ECO:0000256" key="3">
    <source>
        <dbReference type="ARBA" id="ARBA00022801"/>
    </source>
</evidence>
<evidence type="ECO:0000313" key="10">
    <source>
        <dbReference type="EMBL" id="SIQ67069.1"/>
    </source>
</evidence>
<dbReference type="InterPro" id="IPR036005">
    <property type="entry name" value="Creatinase/aminopeptidase-like"/>
</dbReference>
<evidence type="ECO:0000256" key="6">
    <source>
        <dbReference type="ARBA" id="ARBA00023211"/>
    </source>
</evidence>
<dbReference type="GO" id="GO:0102009">
    <property type="term" value="F:proline dipeptidase activity"/>
    <property type="evidence" value="ECO:0007669"/>
    <property type="project" value="UniProtKB-EC"/>
</dbReference>
<feature type="binding site" evidence="7">
    <location>
        <position position="373"/>
    </location>
    <ligand>
        <name>Mn(2+)</name>
        <dbReference type="ChEBI" id="CHEBI:29035"/>
        <label>1</label>
    </ligand>
</feature>
<dbReference type="GO" id="GO:0008235">
    <property type="term" value="F:metalloexopeptidase activity"/>
    <property type="evidence" value="ECO:0007669"/>
    <property type="project" value="UniProtKB-UniRule"/>
</dbReference>
<dbReference type="InterPro" id="IPR048819">
    <property type="entry name" value="PepQ_N"/>
</dbReference>
<keyword evidence="4 7" id="KW-0224">Dipeptidase</keyword>
<keyword evidence="1 7" id="KW-0645">Protease</keyword>